<dbReference type="GO" id="GO:0005980">
    <property type="term" value="P:glycogen catabolic process"/>
    <property type="evidence" value="ECO:0007669"/>
    <property type="project" value="InterPro"/>
</dbReference>
<dbReference type="RefSeq" id="WP_079604886.1">
    <property type="nucleotide sequence ID" value="NZ_LT670817.1"/>
</dbReference>
<dbReference type="InterPro" id="IPR004193">
    <property type="entry name" value="Glyco_hydro_13_N"/>
</dbReference>
<dbReference type="SUPFAM" id="SSF51011">
    <property type="entry name" value="Glycosyl hydrolase domain"/>
    <property type="match status" value="1"/>
</dbReference>
<dbReference type="InterPro" id="IPR006047">
    <property type="entry name" value="GH13_cat_dom"/>
</dbReference>
<comment type="similarity">
    <text evidence="1">Belongs to the glycosyl hydrolase 13 family.</text>
</comment>
<dbReference type="EMBL" id="LT670817">
    <property type="protein sequence ID" value="SHH85297.1"/>
    <property type="molecule type" value="Genomic_DNA"/>
</dbReference>
<evidence type="ECO:0000256" key="2">
    <source>
        <dbReference type="ARBA" id="ARBA00022801"/>
    </source>
</evidence>
<dbReference type="Proteomes" id="UP000189796">
    <property type="component" value="Chromosome I"/>
</dbReference>
<keyword evidence="2" id="KW-0378">Hydrolase</keyword>
<dbReference type="InterPro" id="IPR044505">
    <property type="entry name" value="GlgX_Isoamylase_N_E_set"/>
</dbReference>
<dbReference type="InterPro" id="IPR014756">
    <property type="entry name" value="Ig_E-set"/>
</dbReference>
<dbReference type="Pfam" id="PF02922">
    <property type="entry name" value="CBM_48"/>
    <property type="match status" value="1"/>
</dbReference>
<evidence type="ECO:0000259" key="5">
    <source>
        <dbReference type="SMART" id="SM00642"/>
    </source>
</evidence>
<evidence type="ECO:0000256" key="4">
    <source>
        <dbReference type="ARBA" id="ARBA00023295"/>
    </source>
</evidence>
<accession>A0A1M5WCY2</accession>
<dbReference type="Gene3D" id="3.20.20.80">
    <property type="entry name" value="Glycosidases"/>
    <property type="match status" value="1"/>
</dbReference>
<evidence type="ECO:0000313" key="7">
    <source>
        <dbReference type="Proteomes" id="UP000189796"/>
    </source>
</evidence>
<evidence type="ECO:0000256" key="1">
    <source>
        <dbReference type="ARBA" id="ARBA00008061"/>
    </source>
</evidence>
<dbReference type="InterPro" id="IPR017853">
    <property type="entry name" value="GH"/>
</dbReference>
<dbReference type="Pfam" id="PF00128">
    <property type="entry name" value="Alpha-amylase"/>
    <property type="match status" value="1"/>
</dbReference>
<protein>
    <submittedName>
        <fullName evidence="6">Glycogen operon protein</fullName>
    </submittedName>
</protein>
<dbReference type="CDD" id="cd02856">
    <property type="entry name" value="E_set_GDE_Isoamylase_N"/>
    <property type="match status" value="1"/>
</dbReference>
<dbReference type="InterPro" id="IPR048650">
    <property type="entry name" value="ISOA1-3-like_C"/>
</dbReference>
<dbReference type="Gene3D" id="2.60.40.10">
    <property type="entry name" value="Immunoglobulins"/>
    <property type="match status" value="1"/>
</dbReference>
<dbReference type="AlphaFoldDB" id="A0A1M5WCY2"/>
<name>A0A1M5WCY2_9BRAD</name>
<organism evidence="6 7">
    <name type="scientific">Bradyrhizobium erythrophlei</name>
    <dbReference type="NCBI Taxonomy" id="1437360"/>
    <lineage>
        <taxon>Bacteria</taxon>
        <taxon>Pseudomonadati</taxon>
        <taxon>Pseudomonadota</taxon>
        <taxon>Alphaproteobacteria</taxon>
        <taxon>Hyphomicrobiales</taxon>
        <taxon>Nitrobacteraceae</taxon>
        <taxon>Bradyrhizobium</taxon>
    </lineage>
</organism>
<dbReference type="NCBIfam" id="TIGR02100">
    <property type="entry name" value="glgX_debranch"/>
    <property type="match status" value="1"/>
</dbReference>
<dbReference type="SMART" id="SM00642">
    <property type="entry name" value="Aamy"/>
    <property type="match status" value="1"/>
</dbReference>
<proteinExistence type="inferred from homology"/>
<dbReference type="GO" id="GO:0004135">
    <property type="term" value="F:amylo-alpha-1,6-glucosidase activity"/>
    <property type="evidence" value="ECO:0007669"/>
    <property type="project" value="InterPro"/>
</dbReference>
<keyword evidence="4" id="KW-0326">Glycosidase</keyword>
<dbReference type="CDD" id="cd11326">
    <property type="entry name" value="AmyAc_Glg_debranch"/>
    <property type="match status" value="1"/>
</dbReference>
<keyword evidence="3" id="KW-0809">Transit peptide</keyword>
<dbReference type="InterPro" id="IPR013780">
    <property type="entry name" value="Glyco_hydro_b"/>
</dbReference>
<evidence type="ECO:0000256" key="3">
    <source>
        <dbReference type="ARBA" id="ARBA00022946"/>
    </source>
</evidence>
<dbReference type="InterPro" id="IPR013783">
    <property type="entry name" value="Ig-like_fold"/>
</dbReference>
<dbReference type="SUPFAM" id="SSF51445">
    <property type="entry name" value="(Trans)glycosidases"/>
    <property type="match status" value="1"/>
</dbReference>
<dbReference type="PANTHER" id="PTHR43002">
    <property type="entry name" value="GLYCOGEN DEBRANCHING ENZYME"/>
    <property type="match status" value="1"/>
</dbReference>
<reference evidence="6 7" key="1">
    <citation type="submission" date="2016-11" db="EMBL/GenBank/DDBJ databases">
        <authorList>
            <person name="Jaros S."/>
            <person name="Januszkiewicz K."/>
            <person name="Wedrychowicz H."/>
        </authorList>
    </citation>
    <scope>NUCLEOTIDE SEQUENCE [LARGE SCALE GENOMIC DNA]</scope>
    <source>
        <strain evidence="6 7">GAS138</strain>
    </source>
</reference>
<dbReference type="SUPFAM" id="SSF81296">
    <property type="entry name" value="E set domains"/>
    <property type="match status" value="1"/>
</dbReference>
<feature type="domain" description="Glycosyl hydrolase family 13 catalytic" evidence="5">
    <location>
        <begin position="163"/>
        <end position="570"/>
    </location>
</feature>
<gene>
    <name evidence="6" type="ORF">SAMN05443248_6500</name>
</gene>
<evidence type="ECO:0000313" key="6">
    <source>
        <dbReference type="EMBL" id="SHH85297.1"/>
    </source>
</evidence>
<dbReference type="GO" id="GO:0019156">
    <property type="term" value="F:isoamylase activity"/>
    <property type="evidence" value="ECO:0007669"/>
    <property type="project" value="UniProtKB-ARBA"/>
</dbReference>
<dbReference type="Gene3D" id="2.60.40.1180">
    <property type="entry name" value="Golgi alpha-mannosidase II"/>
    <property type="match status" value="1"/>
</dbReference>
<sequence>MMRTVSTRDVTSGTSAPLGATVLPGGVNFSVFSKHAVLLELLLFDDENATQPTRIIPLAADKCRTYHYWHVFVPDLRPGQVYAYRAHGPFDPDRGLWFDPERVLLDPYGLAVAVPKAYDRWAAARPGDNLAVAMKSVVADPNRYDWQGDLPLARPFVETVIYELHVGGFTRHPSSGVATEKRGTYAGVIEKIPYLKDLGVTAVELLPVFQFDAQDCPPGKTNYWGYAPVSFFAPHRAYSSQESSLAVLDEFRDMVKALHRAGLEVVLDVVFNHTTEGGRTGPTLCYRGLANDVYYILEKDKSRYADYTGCGNTLNANQSIVRRLIQDSLRYWVSQMHVDGFRFDLASILSRDEEGRLLPNPPVLWDIESDPLLAGTKLIAEAWDAAGLYQVGSFIGDRWQEWNGRFRDDVRRFLKGDNGSVSGVAARILGSPDIYGHEEREVEQSINFVTCHDGFTLNDLVSYDRKHNEANGENDRDGSEGNLSWNCGVEGPTEDPMVEALRNRQVKNFFALELLSAGAPMLLMGDEVRRTQRGNNNAYCQDSDISWFDWSLLERHGDIHRFVKALNRFRHRPDVVAEMTAPSLNQLLRRAPIEWHGVALKHPDWSDHSHSLAFTLRSLRYRLLLHGMLNAYWEPLTFELPPVSAEQGWRRWIDTTIEAPDDICPWESAPVVSQPTYDVQPRSVVILVLALEGPRSLGSFPLMEQFPPSTESQSIVA</sequence>
<dbReference type="Pfam" id="PF21156">
    <property type="entry name" value="ISOA1-3_C"/>
    <property type="match status" value="1"/>
</dbReference>
<dbReference type="InterPro" id="IPR011837">
    <property type="entry name" value="Glycogen_debranch_GlgX"/>
</dbReference>
<dbReference type="OrthoDB" id="3236218at2"/>